<organism evidence="1 2">
    <name type="scientific">Peronosclerospora sorghi</name>
    <dbReference type="NCBI Taxonomy" id="230839"/>
    <lineage>
        <taxon>Eukaryota</taxon>
        <taxon>Sar</taxon>
        <taxon>Stramenopiles</taxon>
        <taxon>Oomycota</taxon>
        <taxon>Peronosporomycetes</taxon>
        <taxon>Peronosporales</taxon>
        <taxon>Peronosporaceae</taxon>
        <taxon>Peronosclerospora</taxon>
    </lineage>
</organism>
<reference evidence="1 2" key="1">
    <citation type="journal article" date="2022" name="bioRxiv">
        <title>The genome of the oomycete Peronosclerospora sorghi, a cosmopolitan pathogen of maize and sorghum, is inflated with dispersed pseudogenes.</title>
        <authorList>
            <person name="Fletcher K."/>
            <person name="Martin F."/>
            <person name="Isakeit T."/>
            <person name="Cavanaugh K."/>
            <person name="Magill C."/>
            <person name="Michelmore R."/>
        </authorList>
    </citation>
    <scope>NUCLEOTIDE SEQUENCE [LARGE SCALE GENOMIC DNA]</scope>
    <source>
        <strain evidence="1">P6</strain>
    </source>
</reference>
<comment type="caution">
    <text evidence="1">The sequence shown here is derived from an EMBL/GenBank/DDBJ whole genome shotgun (WGS) entry which is preliminary data.</text>
</comment>
<evidence type="ECO:0000313" key="1">
    <source>
        <dbReference type="EMBL" id="KAI9912375.1"/>
    </source>
</evidence>
<sequence>MNKYILLATVAALALENRCAESMQTDGKASDESALTLVHNIQPDDVGERKLRVSDTATGASAEERAVVTMPIRFKAHTALPSNLLGARAKAFKQRAALKKDVDRRYFPTDTFKPQDTTRHRDRFRNSKRLADTSHPTTTLELADTPTSRADVVKDLRNRLTTAGKVNENKVNANFDKLASHTNLDIVAPHLDDHKSRFWMAFGDEYFNQLGFGENTFSKLATETDVELLRSKELFKQLGVVDFKRLDGKIKWLKEREPRNLNDNQRLKMALGSEILLATEKLVPLKKRVDFRQGFPSPN</sequence>
<dbReference type="EMBL" id="CM047583">
    <property type="protein sequence ID" value="KAI9912375.1"/>
    <property type="molecule type" value="Genomic_DNA"/>
</dbReference>
<proteinExistence type="predicted"/>
<evidence type="ECO:0000313" key="2">
    <source>
        <dbReference type="Proteomes" id="UP001163321"/>
    </source>
</evidence>
<name>A0ACC0W161_9STRA</name>
<gene>
    <name evidence="1" type="ORF">PsorP6_005685</name>
</gene>
<accession>A0ACC0W161</accession>
<dbReference type="Proteomes" id="UP001163321">
    <property type="component" value="Chromosome 4"/>
</dbReference>
<keyword evidence="2" id="KW-1185">Reference proteome</keyword>
<protein>
    <submittedName>
        <fullName evidence="1">Uncharacterized protein</fullName>
    </submittedName>
</protein>